<name>A0A7W6RCS3_9PROT</name>
<dbReference type="Proteomes" id="UP000554286">
    <property type="component" value="Unassembled WGS sequence"/>
</dbReference>
<reference evidence="6 7" key="1">
    <citation type="submission" date="2020-08" db="EMBL/GenBank/DDBJ databases">
        <title>Genome sequencing of Purple Non-Sulfur Bacteria from various extreme environments.</title>
        <authorList>
            <person name="Mayer M."/>
        </authorList>
    </citation>
    <scope>NUCLEOTIDE SEQUENCE [LARGE SCALE GENOMIC DNA]</scope>
    <source>
        <strain evidence="6 7">JA131</strain>
    </source>
</reference>
<comment type="caution">
    <text evidence="6">The sequence shown here is derived from an EMBL/GenBank/DDBJ whole genome shotgun (WGS) entry which is preliminary data.</text>
</comment>
<dbReference type="Pfam" id="PF01464">
    <property type="entry name" value="SLT"/>
    <property type="match status" value="1"/>
</dbReference>
<evidence type="ECO:0000313" key="7">
    <source>
        <dbReference type="Proteomes" id="UP000554286"/>
    </source>
</evidence>
<feature type="region of interest" description="Disordered" evidence="3">
    <location>
        <begin position="67"/>
        <end position="88"/>
    </location>
</feature>
<evidence type="ECO:0000256" key="1">
    <source>
        <dbReference type="ARBA" id="ARBA00009387"/>
    </source>
</evidence>
<keyword evidence="4" id="KW-0472">Membrane</keyword>
<feature type="domain" description="Transglycosylase SLT" evidence="5">
    <location>
        <begin position="86"/>
        <end position="214"/>
    </location>
</feature>
<organism evidence="6 7">
    <name type="scientific">Roseospira visakhapatnamensis</name>
    <dbReference type="NCBI Taxonomy" id="390880"/>
    <lineage>
        <taxon>Bacteria</taxon>
        <taxon>Pseudomonadati</taxon>
        <taxon>Pseudomonadota</taxon>
        <taxon>Alphaproteobacteria</taxon>
        <taxon>Rhodospirillales</taxon>
        <taxon>Rhodospirillaceae</taxon>
        <taxon>Roseospira</taxon>
    </lineage>
</organism>
<dbReference type="InterPro" id="IPR023346">
    <property type="entry name" value="Lysozyme-like_dom_sf"/>
</dbReference>
<accession>A0A7W6RCS3</accession>
<evidence type="ECO:0000259" key="5">
    <source>
        <dbReference type="Pfam" id="PF01464"/>
    </source>
</evidence>
<feature type="region of interest" description="Disordered" evidence="3">
    <location>
        <begin position="1"/>
        <end position="28"/>
    </location>
</feature>
<dbReference type="AlphaFoldDB" id="A0A7W6RCS3"/>
<keyword evidence="2" id="KW-0175">Coiled coil</keyword>
<evidence type="ECO:0000256" key="3">
    <source>
        <dbReference type="SAM" id="MobiDB-lite"/>
    </source>
</evidence>
<dbReference type="EMBL" id="JACIGK010000011">
    <property type="protein sequence ID" value="MBB4266125.1"/>
    <property type="molecule type" value="Genomic_DNA"/>
</dbReference>
<sequence>MVQTAPTPAPCPRPHRPAVLSPEPSRRAGVARRMARRATLASIPGAILGLVLAGALGVASARAQPPSEHQYASADDLCHDQTSRQEQTSGVPLHILTAISLVESGRWDERRQARIAWPWTVTSGPDGRFFRTKTEAIAHVRSLQARGVTNIDVGCMQINLRYHGDAFPTLEKAFEPRANVAYAVDFLTRLHADTGSWTRAVSRYHSGTPHLARRYMKKFRVAWREVQDGRAASGAPPMRDILARAAEIEAASQAERARQEAERAQAQAEARAYAESWRRDKLAAYLARRAEVEARRAAAGAS</sequence>
<proteinExistence type="inferred from homology"/>
<evidence type="ECO:0000256" key="4">
    <source>
        <dbReference type="SAM" id="Phobius"/>
    </source>
</evidence>
<dbReference type="SUPFAM" id="SSF53955">
    <property type="entry name" value="Lysozyme-like"/>
    <property type="match status" value="1"/>
</dbReference>
<evidence type="ECO:0000256" key="2">
    <source>
        <dbReference type="SAM" id="Coils"/>
    </source>
</evidence>
<keyword evidence="7" id="KW-1185">Reference proteome</keyword>
<keyword evidence="4" id="KW-0812">Transmembrane</keyword>
<dbReference type="InterPro" id="IPR008258">
    <property type="entry name" value="Transglycosylase_SLT_dom_1"/>
</dbReference>
<keyword evidence="4" id="KW-1133">Transmembrane helix</keyword>
<feature type="transmembrane region" description="Helical" evidence="4">
    <location>
        <begin position="40"/>
        <end position="61"/>
    </location>
</feature>
<gene>
    <name evidence="6" type="ORF">GGD89_001754</name>
</gene>
<comment type="similarity">
    <text evidence="1">Belongs to the virb1 family.</text>
</comment>
<feature type="coiled-coil region" evidence="2">
    <location>
        <begin position="244"/>
        <end position="276"/>
    </location>
</feature>
<protein>
    <recommendedName>
        <fullName evidence="5">Transglycosylase SLT domain-containing protein</fullName>
    </recommendedName>
</protein>
<dbReference type="RefSeq" id="WP_246422986.1">
    <property type="nucleotide sequence ID" value="NZ_JACIGK010000011.1"/>
</dbReference>
<dbReference type="Gene3D" id="1.10.530.10">
    <property type="match status" value="1"/>
</dbReference>
<evidence type="ECO:0000313" key="6">
    <source>
        <dbReference type="EMBL" id="MBB4266125.1"/>
    </source>
</evidence>